<dbReference type="EMBL" id="CP011853">
    <property type="protein sequence ID" value="ALG86934.1"/>
    <property type="molecule type" value="Genomic_DNA"/>
</dbReference>
<gene>
    <name evidence="2" type="ORF">ACH46_14800</name>
</gene>
<dbReference type="Gene3D" id="3.40.50.1820">
    <property type="entry name" value="alpha/beta hydrolase"/>
    <property type="match status" value="1"/>
</dbReference>
<dbReference type="Proteomes" id="UP000063789">
    <property type="component" value="Chromosome"/>
</dbReference>
<keyword evidence="3" id="KW-1185">Reference proteome</keyword>
<protein>
    <submittedName>
        <fullName evidence="2">Alpha/beta hydrolase</fullName>
    </submittedName>
</protein>
<proteinExistence type="predicted"/>
<evidence type="ECO:0000313" key="3">
    <source>
        <dbReference type="Proteomes" id="UP000063789"/>
    </source>
</evidence>
<dbReference type="AlphaFoldDB" id="A0A0N9NI70"/>
<accession>A0A0N9NI70</accession>
<dbReference type="SUPFAM" id="SSF53474">
    <property type="entry name" value="alpha/beta-Hydrolases"/>
    <property type="match status" value="1"/>
</dbReference>
<name>A0A0N9NI70_9ACTN</name>
<dbReference type="PATRIC" id="fig|1136941.3.peg.3023"/>
<reference evidence="2 3" key="2">
    <citation type="journal article" date="2017" name="Int. J. Syst. Evol. Microbiol.">
        <title>Gordonia phthalatica sp. nov., a di-n-butyl phthalate-degrading bacterium isolated from activated sludge.</title>
        <authorList>
            <person name="Jin D."/>
            <person name="Kong X."/>
            <person name="Jia M."/>
            <person name="Yu X."/>
            <person name="Wang X."/>
            <person name="Zhuang X."/>
            <person name="Deng Y."/>
            <person name="Bai Z."/>
        </authorList>
    </citation>
    <scope>NUCLEOTIDE SEQUENCE [LARGE SCALE GENOMIC DNA]</scope>
    <source>
        <strain evidence="2 3">QH-11</strain>
    </source>
</reference>
<dbReference type="GO" id="GO:0016788">
    <property type="term" value="F:hydrolase activity, acting on ester bonds"/>
    <property type="evidence" value="ECO:0007669"/>
    <property type="project" value="InterPro"/>
</dbReference>
<dbReference type="InterPro" id="IPR029058">
    <property type="entry name" value="AB_hydrolase_fold"/>
</dbReference>
<evidence type="ECO:0000259" key="1">
    <source>
        <dbReference type="Pfam" id="PF07819"/>
    </source>
</evidence>
<organism evidence="2 3">
    <name type="scientific">Gordonia phthalatica</name>
    <dbReference type="NCBI Taxonomy" id="1136941"/>
    <lineage>
        <taxon>Bacteria</taxon>
        <taxon>Bacillati</taxon>
        <taxon>Actinomycetota</taxon>
        <taxon>Actinomycetes</taxon>
        <taxon>Mycobacteriales</taxon>
        <taxon>Gordoniaceae</taxon>
        <taxon>Gordonia</taxon>
    </lineage>
</organism>
<sequence>MALTSTDFTRSLWELGAYASTWPTMAAAPMSDDAQPVLVLPGFTTSDLTTTPLRTTLKNLGYPTYGWGLGVNIGPSDRILRGMRTKLDDVYRRHGQPVSLIGWSLGGIFARELARETPEKVRQVITLGSPFRMETHDQSRAKHLFDLLSRFHARELGTPLEADAEPLTMPSTSFYSRLDGIVAWQVCRDEPSALSENIEVLSSHLGFGHNLAAVWGVADRLAMPAGELTPFRPPAWLRPAFPR</sequence>
<evidence type="ECO:0000313" key="2">
    <source>
        <dbReference type="EMBL" id="ALG86934.1"/>
    </source>
</evidence>
<dbReference type="KEGG" id="goq:ACH46_14800"/>
<dbReference type="STRING" id="1136941.ACH46_14800"/>
<dbReference type="Pfam" id="PF07819">
    <property type="entry name" value="PGAP1"/>
    <property type="match status" value="1"/>
</dbReference>
<dbReference type="InterPro" id="IPR012908">
    <property type="entry name" value="PGAP1-ab_dom-like"/>
</dbReference>
<keyword evidence="2" id="KW-0378">Hydrolase</keyword>
<feature type="domain" description="GPI inositol-deacylase PGAP1-like alpha/beta" evidence="1">
    <location>
        <begin position="92"/>
        <end position="223"/>
    </location>
</feature>
<reference evidence="3" key="1">
    <citation type="submission" date="2015-06" db="EMBL/GenBank/DDBJ databases">
        <title>Complete genome sequence and metabolic analysis of phthalate degradation pathway in Gordonia sp. QH-11.</title>
        <authorList>
            <person name="Jin D."/>
            <person name="Kong X."/>
            <person name="Bai Z."/>
        </authorList>
    </citation>
    <scope>NUCLEOTIDE SEQUENCE [LARGE SCALE GENOMIC DNA]</scope>
    <source>
        <strain evidence="3">QH-11</strain>
    </source>
</reference>